<dbReference type="AlphaFoldDB" id="A0A427B501"/>
<reference evidence="2 3" key="1">
    <citation type="journal article" date="2014" name="Agronomy (Basel)">
        <title>A Draft Genome Sequence for Ensete ventricosum, the Drought-Tolerant Tree Against Hunger.</title>
        <authorList>
            <person name="Harrison J."/>
            <person name="Moore K.A."/>
            <person name="Paszkiewicz K."/>
            <person name="Jones T."/>
            <person name="Grant M."/>
            <person name="Ambacheew D."/>
            <person name="Muzemil S."/>
            <person name="Studholme D.J."/>
        </authorList>
    </citation>
    <scope>NUCLEOTIDE SEQUENCE [LARGE SCALE GENOMIC DNA]</scope>
</reference>
<evidence type="ECO:0000313" key="2">
    <source>
        <dbReference type="EMBL" id="RRT83550.1"/>
    </source>
</evidence>
<feature type="compositionally biased region" description="Basic and acidic residues" evidence="1">
    <location>
        <begin position="172"/>
        <end position="187"/>
    </location>
</feature>
<proteinExistence type="predicted"/>
<gene>
    <name evidence="2" type="ORF">B296_00004240</name>
</gene>
<name>A0A427B501_ENSVE</name>
<evidence type="ECO:0000313" key="3">
    <source>
        <dbReference type="Proteomes" id="UP000287651"/>
    </source>
</evidence>
<dbReference type="Proteomes" id="UP000287651">
    <property type="component" value="Unassembled WGS sequence"/>
</dbReference>
<evidence type="ECO:0000256" key="1">
    <source>
        <dbReference type="SAM" id="MobiDB-lite"/>
    </source>
</evidence>
<dbReference type="EMBL" id="AMZH03000473">
    <property type="protein sequence ID" value="RRT83550.1"/>
    <property type="molecule type" value="Genomic_DNA"/>
</dbReference>
<comment type="caution">
    <text evidence="2">The sequence shown here is derived from an EMBL/GenBank/DDBJ whole genome shotgun (WGS) entry which is preliminary data.</text>
</comment>
<protein>
    <submittedName>
        <fullName evidence="2">Uncharacterized protein</fullName>
    </submittedName>
</protein>
<sequence>MRGAPRLQSKVGVCQCFDCDFDAGLPNLVGLFLQDKTSRVVGYRGGPSDDQVRVDRKGEVWQRESECTLRETLGDILYLYVVDRSSLGFIIPLVLMRPDGDYTMFDAVRPQDHLPVCDTSLVCVRGREGEGEDPSGVGFVRWRDLYALEVISPRLARVTSSRARSSVVSSSRVREPLDECRDCKPGGEAKSTLVDSRD</sequence>
<accession>A0A427B501</accession>
<organism evidence="2 3">
    <name type="scientific">Ensete ventricosum</name>
    <name type="common">Abyssinian banana</name>
    <name type="synonym">Musa ensete</name>
    <dbReference type="NCBI Taxonomy" id="4639"/>
    <lineage>
        <taxon>Eukaryota</taxon>
        <taxon>Viridiplantae</taxon>
        <taxon>Streptophyta</taxon>
        <taxon>Embryophyta</taxon>
        <taxon>Tracheophyta</taxon>
        <taxon>Spermatophyta</taxon>
        <taxon>Magnoliopsida</taxon>
        <taxon>Liliopsida</taxon>
        <taxon>Zingiberales</taxon>
        <taxon>Musaceae</taxon>
        <taxon>Ensete</taxon>
    </lineage>
</organism>
<feature type="region of interest" description="Disordered" evidence="1">
    <location>
        <begin position="167"/>
        <end position="198"/>
    </location>
</feature>